<protein>
    <recommendedName>
        <fullName evidence="3">2-phosphoglycerate kinase</fullName>
    </recommendedName>
</protein>
<dbReference type="InterPro" id="IPR027417">
    <property type="entry name" value="P-loop_NTPase"/>
</dbReference>
<proteinExistence type="predicted"/>
<sequence>MIYILAGLAKSGKSLIAKKVLETKHIQVLSTDWIMMMLYHGNPNLGIDVHKSDISVSRQLEPYLEDLIKALVSSKKDILIEGVHIQPAFASKLMAAFPNRIKAVFLGYKTVHPEQKAKELVKNAHNIDNPWYMNMDEPDLLKLTHYLQKESIKLEQSCQQFHQVYIEIEDVMTQIDDIIDQLFEC</sequence>
<name>A0ABT2PUG5_9MOLU</name>
<organism evidence="1 2">
    <name type="scientific">Paracholeplasma vituli</name>
    <dbReference type="NCBI Taxonomy" id="69473"/>
    <lineage>
        <taxon>Bacteria</taxon>
        <taxon>Bacillati</taxon>
        <taxon>Mycoplasmatota</taxon>
        <taxon>Mollicutes</taxon>
        <taxon>Acholeplasmatales</taxon>
        <taxon>Acholeplasmataceae</taxon>
        <taxon>Paracholeplasma</taxon>
    </lineage>
</organism>
<evidence type="ECO:0000313" key="1">
    <source>
        <dbReference type="EMBL" id="MCU0104589.1"/>
    </source>
</evidence>
<dbReference type="Gene3D" id="3.40.50.300">
    <property type="entry name" value="P-loop containing nucleotide triphosphate hydrolases"/>
    <property type="match status" value="1"/>
</dbReference>
<keyword evidence="2" id="KW-1185">Reference proteome</keyword>
<evidence type="ECO:0000313" key="2">
    <source>
        <dbReference type="Proteomes" id="UP001209076"/>
    </source>
</evidence>
<dbReference type="EMBL" id="JAOEGN010000004">
    <property type="protein sequence ID" value="MCU0104589.1"/>
    <property type="molecule type" value="Genomic_DNA"/>
</dbReference>
<gene>
    <name evidence="1" type="ORF">N7603_02850</name>
</gene>
<dbReference type="Proteomes" id="UP001209076">
    <property type="component" value="Unassembled WGS sequence"/>
</dbReference>
<dbReference type="RefSeq" id="WP_262095832.1">
    <property type="nucleotide sequence ID" value="NZ_JAOEGN010000004.1"/>
</dbReference>
<comment type="caution">
    <text evidence="1">The sequence shown here is derived from an EMBL/GenBank/DDBJ whole genome shotgun (WGS) entry which is preliminary data.</text>
</comment>
<accession>A0ABT2PUG5</accession>
<reference evidence="2" key="1">
    <citation type="submission" date="2023-07" db="EMBL/GenBank/DDBJ databases">
        <title>Novel Mycoplasma species identified in domestic and wild animals.</title>
        <authorList>
            <person name="Volokhov D.V."/>
            <person name="Furtak V.A."/>
            <person name="Zagorodnyaya T.A."/>
        </authorList>
    </citation>
    <scope>NUCLEOTIDE SEQUENCE [LARGE SCALE GENOMIC DNA]</scope>
    <source>
        <strain evidence="2">92-19</strain>
    </source>
</reference>
<evidence type="ECO:0008006" key="3">
    <source>
        <dbReference type="Google" id="ProtNLM"/>
    </source>
</evidence>
<dbReference type="SUPFAM" id="SSF52540">
    <property type="entry name" value="P-loop containing nucleoside triphosphate hydrolases"/>
    <property type="match status" value="1"/>
</dbReference>